<sequence length="91" mass="10311">MSVTIWHLSKAISEDEAQSRAGRCVNGSNWRKKSKKSRFKPMELNELRFDLLIKDEREIHSENALLARISGVNSKNYSSANYPGILNTSSV</sequence>
<protein>
    <submittedName>
        <fullName evidence="1">Uncharacterized protein</fullName>
    </submittedName>
</protein>
<organism evidence="1 2">
    <name type="scientific">Melipona quadrifasciata</name>
    <dbReference type="NCBI Taxonomy" id="166423"/>
    <lineage>
        <taxon>Eukaryota</taxon>
        <taxon>Metazoa</taxon>
        <taxon>Ecdysozoa</taxon>
        <taxon>Arthropoda</taxon>
        <taxon>Hexapoda</taxon>
        <taxon>Insecta</taxon>
        <taxon>Pterygota</taxon>
        <taxon>Neoptera</taxon>
        <taxon>Endopterygota</taxon>
        <taxon>Hymenoptera</taxon>
        <taxon>Apocrita</taxon>
        <taxon>Aculeata</taxon>
        <taxon>Apoidea</taxon>
        <taxon>Anthophila</taxon>
        <taxon>Apidae</taxon>
        <taxon>Melipona</taxon>
    </lineage>
</organism>
<name>A0A0M9A4K4_9HYME</name>
<accession>A0A0M9A4K4</accession>
<proteinExistence type="predicted"/>
<evidence type="ECO:0000313" key="2">
    <source>
        <dbReference type="Proteomes" id="UP000053105"/>
    </source>
</evidence>
<dbReference type="AlphaFoldDB" id="A0A0M9A4K4"/>
<evidence type="ECO:0000313" key="1">
    <source>
        <dbReference type="EMBL" id="KOX75719.1"/>
    </source>
</evidence>
<dbReference type="Proteomes" id="UP000053105">
    <property type="component" value="Unassembled WGS sequence"/>
</dbReference>
<reference evidence="1 2" key="1">
    <citation type="submission" date="2015-07" db="EMBL/GenBank/DDBJ databases">
        <title>The genome of Melipona quadrifasciata.</title>
        <authorList>
            <person name="Pan H."/>
            <person name="Kapheim K."/>
        </authorList>
    </citation>
    <scope>NUCLEOTIDE SEQUENCE [LARGE SCALE GENOMIC DNA]</scope>
    <source>
        <strain evidence="1">0111107301</strain>
        <tissue evidence="1">Whole body</tissue>
    </source>
</reference>
<keyword evidence="2" id="KW-1185">Reference proteome</keyword>
<gene>
    <name evidence="1" type="ORF">WN51_12046</name>
</gene>
<dbReference type="EMBL" id="KQ435759">
    <property type="protein sequence ID" value="KOX75719.1"/>
    <property type="molecule type" value="Genomic_DNA"/>
</dbReference>